<evidence type="ECO:0000256" key="3">
    <source>
        <dbReference type="ARBA" id="ARBA00023277"/>
    </source>
</evidence>
<dbReference type="UniPathway" id="UPA00629">
    <property type="reaction ID" value="UER00684"/>
</dbReference>
<keyword evidence="3 4" id="KW-0119">Carbohydrate metabolism</keyword>
<dbReference type="Gene3D" id="3.40.50.1360">
    <property type="match status" value="1"/>
</dbReference>
<evidence type="ECO:0000313" key="7">
    <source>
        <dbReference type="Proteomes" id="UP000516705"/>
    </source>
</evidence>
<feature type="active site" description="Proton acceptor; for ring-opening step" evidence="4">
    <location>
        <position position="130"/>
    </location>
</feature>
<dbReference type="Proteomes" id="UP000516705">
    <property type="component" value="Chromosome"/>
</dbReference>
<dbReference type="GO" id="GO:0042802">
    <property type="term" value="F:identical protein binding"/>
    <property type="evidence" value="ECO:0007669"/>
    <property type="project" value="TreeGrafter"/>
</dbReference>
<protein>
    <recommendedName>
        <fullName evidence="4">Glucosamine-6-phosphate deaminase</fullName>
        <ecNumber evidence="4">3.5.99.6</ecNumber>
    </recommendedName>
    <alternativeName>
        <fullName evidence="4">GlcN6P deaminase</fullName>
        <shortName evidence="4">GNPDA</shortName>
    </alternativeName>
    <alternativeName>
        <fullName evidence="4">Glucosamine-6-phosphate isomerase</fullName>
    </alternativeName>
</protein>
<dbReference type="RefSeq" id="WP_181671025.1">
    <property type="nucleotide sequence ID" value="NZ_CP054153.1"/>
</dbReference>
<dbReference type="PANTHER" id="PTHR11280:SF5">
    <property type="entry name" value="GLUCOSAMINE-6-PHOSPHATE ISOMERASE"/>
    <property type="match status" value="1"/>
</dbReference>
<evidence type="ECO:0000256" key="2">
    <source>
        <dbReference type="ARBA" id="ARBA00022801"/>
    </source>
</evidence>
<dbReference type="GO" id="GO:0005975">
    <property type="term" value="P:carbohydrate metabolic process"/>
    <property type="evidence" value="ECO:0007669"/>
    <property type="project" value="InterPro"/>
</dbReference>
<feature type="active site" description="For ring-opening step" evidence="4">
    <location>
        <position position="128"/>
    </location>
</feature>
<dbReference type="EMBL" id="CP054153">
    <property type="protein sequence ID" value="QMI50552.1"/>
    <property type="molecule type" value="Genomic_DNA"/>
</dbReference>
<dbReference type="PANTHER" id="PTHR11280">
    <property type="entry name" value="GLUCOSAMINE-6-PHOSPHATE ISOMERASE"/>
    <property type="match status" value="1"/>
</dbReference>
<dbReference type="Pfam" id="PF01182">
    <property type="entry name" value="Glucosamine_iso"/>
    <property type="match status" value="1"/>
</dbReference>
<dbReference type="GO" id="GO:0006043">
    <property type="term" value="P:glucosamine catabolic process"/>
    <property type="evidence" value="ECO:0007669"/>
    <property type="project" value="TreeGrafter"/>
</dbReference>
<keyword evidence="2 4" id="KW-0378">Hydrolase</keyword>
<dbReference type="AlphaFoldDB" id="A0A7L6WJX7"/>
<feature type="domain" description="Glucosamine/galactosamine-6-phosphate isomerase" evidence="5">
    <location>
        <begin position="25"/>
        <end position="218"/>
    </location>
</feature>
<comment type="catalytic activity">
    <reaction evidence="1 4">
        <text>alpha-D-glucosamine 6-phosphate + H2O = beta-D-fructose 6-phosphate + NH4(+)</text>
        <dbReference type="Rhea" id="RHEA:12172"/>
        <dbReference type="ChEBI" id="CHEBI:15377"/>
        <dbReference type="ChEBI" id="CHEBI:28938"/>
        <dbReference type="ChEBI" id="CHEBI:57634"/>
        <dbReference type="ChEBI" id="CHEBI:75989"/>
        <dbReference type="EC" id="3.5.99.6"/>
    </reaction>
</comment>
<gene>
    <name evidence="4" type="primary">nagB</name>
    <name evidence="6" type="ORF">HRE60_02480</name>
</gene>
<dbReference type="InterPro" id="IPR006148">
    <property type="entry name" value="Glc/Gal-6P_isomerase"/>
</dbReference>
<evidence type="ECO:0000259" key="5">
    <source>
        <dbReference type="Pfam" id="PF01182"/>
    </source>
</evidence>
<evidence type="ECO:0000313" key="6">
    <source>
        <dbReference type="EMBL" id="QMI50552.1"/>
    </source>
</evidence>
<dbReference type="CDD" id="cd01399">
    <property type="entry name" value="GlcN6P_deaminase"/>
    <property type="match status" value="1"/>
</dbReference>
<comment type="caution">
    <text evidence="4">Lacks conserved residue(s) required for the propagation of feature annotation.</text>
</comment>
<dbReference type="GO" id="GO:0006046">
    <property type="term" value="P:N-acetylglucosamine catabolic process"/>
    <property type="evidence" value="ECO:0007669"/>
    <property type="project" value="TreeGrafter"/>
</dbReference>
<dbReference type="SUPFAM" id="SSF100950">
    <property type="entry name" value="NagB/RpiA/CoA transferase-like"/>
    <property type="match status" value="1"/>
</dbReference>
<feature type="active site" description="For ring-opening step" evidence="4">
    <location>
        <position position="135"/>
    </location>
</feature>
<sequence>MKKILVKNQVEGGQVAFDLLKESLAAGAQTLGLATGSSPIALYQEMVESDVDFSELYSVNLDEYVGLAPDHEQSYHAFMKAQLFDAKPFKESFLPDGMAEDLEQAAKDYDDILAHHAIDLQILGIGSNGHIGFNEPGTPFDSQTHVVDLTDSTIEANSRFFASRDQVPTKAISMGIASIMAAKKIILFAYGDKKADAIFKMVKGPVTEEVPASVLQNHPDVTLILDEAAAAKL</sequence>
<dbReference type="InterPro" id="IPR018321">
    <property type="entry name" value="Glucosamine6P_isomerase_CS"/>
</dbReference>
<dbReference type="EC" id="3.5.99.6" evidence="4"/>
<dbReference type="PROSITE" id="PS01161">
    <property type="entry name" value="GLC_GALNAC_ISOMERASE"/>
    <property type="match status" value="1"/>
</dbReference>
<dbReference type="GO" id="GO:0005737">
    <property type="term" value="C:cytoplasm"/>
    <property type="evidence" value="ECO:0007669"/>
    <property type="project" value="TreeGrafter"/>
</dbReference>
<comment type="similarity">
    <text evidence="4">Belongs to the glucosamine/galactosamine-6-phosphate isomerase family. NagB subfamily.</text>
</comment>
<feature type="active site" description="Proton acceptor; for enolization step" evidence="4">
    <location>
        <position position="62"/>
    </location>
</feature>
<dbReference type="HAMAP" id="MF_01241">
    <property type="entry name" value="GlcN6P_deamin"/>
    <property type="match status" value="1"/>
</dbReference>
<dbReference type="FunFam" id="3.40.50.1360:FF:000003">
    <property type="entry name" value="Glucosamine-6-phosphate deaminase"/>
    <property type="match status" value="1"/>
</dbReference>
<dbReference type="InterPro" id="IPR037171">
    <property type="entry name" value="NagB/RpiA_transferase-like"/>
</dbReference>
<evidence type="ECO:0000256" key="4">
    <source>
        <dbReference type="HAMAP-Rule" id="MF_01241"/>
    </source>
</evidence>
<comment type="function">
    <text evidence="4">Catalyzes the reversible isomerization-deamination of glucosamine 6-phosphate (GlcN6P) to form fructose 6-phosphate (Fru6P) and ammonium ion.</text>
</comment>
<dbReference type="GO" id="GO:0019262">
    <property type="term" value="P:N-acetylneuraminate catabolic process"/>
    <property type="evidence" value="ECO:0007669"/>
    <property type="project" value="UniProtKB-UniRule"/>
</dbReference>
<evidence type="ECO:0000256" key="1">
    <source>
        <dbReference type="ARBA" id="ARBA00000644"/>
    </source>
</evidence>
<dbReference type="InterPro" id="IPR004547">
    <property type="entry name" value="Glucosamine6P_isomerase"/>
</dbReference>
<name>A0A7L6WJX7_STRSL</name>
<proteinExistence type="inferred from homology"/>
<reference evidence="6 7" key="1">
    <citation type="journal article" date="2020" name="Microbiol. Resour. Announc.">
        <title>Complete Genome Sequence of Streptococcus salivarius DB-B5, a Novel Probiotic Candidate Isolated from the Supragingival Plaque of a Healthy Female Subject.</title>
        <authorList>
            <person name="Fields F.R."/>
            <person name="Li X."/>
            <person name="Navarre W.W."/>
            <person name="Naito M."/>
        </authorList>
    </citation>
    <scope>NUCLEOTIDE SEQUENCE [LARGE SCALE GENOMIC DNA]</scope>
    <source>
        <strain evidence="6 7">DB-B5</strain>
    </source>
</reference>
<organism evidence="6 7">
    <name type="scientific">Streptococcus salivarius</name>
    <dbReference type="NCBI Taxonomy" id="1304"/>
    <lineage>
        <taxon>Bacteria</taxon>
        <taxon>Bacillati</taxon>
        <taxon>Bacillota</taxon>
        <taxon>Bacilli</taxon>
        <taxon>Lactobacillales</taxon>
        <taxon>Streptococcaceae</taxon>
        <taxon>Streptococcus</taxon>
    </lineage>
</organism>
<accession>A0A7L6WJX7</accession>
<comment type="pathway">
    <text evidence="4">Amino-sugar metabolism; N-acetylneuraminate degradation; D-fructose 6-phosphate from N-acetylneuraminate: step 5/5.</text>
</comment>
<dbReference type="GO" id="GO:0004342">
    <property type="term" value="F:glucosamine-6-phosphate deaminase activity"/>
    <property type="evidence" value="ECO:0007669"/>
    <property type="project" value="UniProtKB-UniRule"/>
</dbReference>